<gene>
    <name evidence="1" type="ORF">sS8_4034</name>
</gene>
<dbReference type="AlphaFoldDB" id="A0A250KWG0"/>
<dbReference type="RefSeq" id="WP_170161176.1">
    <property type="nucleotide sequence ID" value="NZ_AP017928.1"/>
</dbReference>
<organism evidence="1 2">
    <name type="scientific">Methylocaldum marinum</name>
    <dbReference type="NCBI Taxonomy" id="1432792"/>
    <lineage>
        <taxon>Bacteria</taxon>
        <taxon>Pseudomonadati</taxon>
        <taxon>Pseudomonadota</taxon>
        <taxon>Gammaproteobacteria</taxon>
        <taxon>Methylococcales</taxon>
        <taxon>Methylococcaceae</taxon>
        <taxon>Methylocaldum</taxon>
    </lineage>
</organism>
<dbReference type="NCBIfam" id="TIGR03694">
    <property type="entry name" value="exosort_acyl"/>
    <property type="match status" value="1"/>
</dbReference>
<dbReference type="InterPro" id="IPR016181">
    <property type="entry name" value="Acyl_CoA_acyltransferase"/>
</dbReference>
<dbReference type="Proteomes" id="UP000266313">
    <property type="component" value="Chromosome"/>
</dbReference>
<keyword evidence="2" id="KW-1185">Reference proteome</keyword>
<dbReference type="EMBL" id="AP017928">
    <property type="protein sequence ID" value="BBA35965.1"/>
    <property type="molecule type" value="Genomic_DNA"/>
</dbReference>
<dbReference type="KEGG" id="mmai:sS8_4034"/>
<sequence>MQQNWLSSFNQYFEIVPADTARLIEQVMALRFQVYCVEHSFENPAAFRNGLEQDEFDQRAVHSLIRYLNSEFEEGPVATVRLVLADSRNPQEIFPIESCCPISEEIKSDISLKFERAQIAEISRFAVSKQFRRRLGEARTSHGISARQNDLDDMDGRRLIPHVTLGLFQAIVEMSAKNHIKLWYAVMESQLLRLLRRFGIRFTPIGEPVNYHGLRVPCIGPVDEVMSGIKNDCPAVWDFITQEGRLWPY</sequence>
<dbReference type="SUPFAM" id="SSF55729">
    <property type="entry name" value="Acyl-CoA N-acyltransferases (Nat)"/>
    <property type="match status" value="1"/>
</dbReference>
<accession>A0A250KWG0</accession>
<evidence type="ECO:0000313" key="2">
    <source>
        <dbReference type="Proteomes" id="UP000266313"/>
    </source>
</evidence>
<dbReference type="InterPro" id="IPR022484">
    <property type="entry name" value="PEP-CTERM/exosrtase_acylTfrase"/>
</dbReference>
<protein>
    <recommendedName>
        <fullName evidence="3">PEP-CTERM/exosortase system-associated acyltransferase</fullName>
    </recommendedName>
</protein>
<dbReference type="Pfam" id="PF13444">
    <property type="entry name" value="Acetyltransf_5"/>
    <property type="match status" value="1"/>
</dbReference>
<evidence type="ECO:0008006" key="3">
    <source>
        <dbReference type="Google" id="ProtNLM"/>
    </source>
</evidence>
<name>A0A250KWG0_9GAMM</name>
<reference evidence="1 2" key="1">
    <citation type="submission" date="2016-12" db="EMBL/GenBank/DDBJ databases">
        <title>Genome sequencing of Methylocaldum marinum.</title>
        <authorList>
            <person name="Takeuchi M."/>
            <person name="Kamagata Y."/>
            <person name="Hiraoka S."/>
            <person name="Oshima K."/>
            <person name="Hattori M."/>
            <person name="Iwasaki W."/>
        </authorList>
    </citation>
    <scope>NUCLEOTIDE SEQUENCE [LARGE SCALE GENOMIC DNA]</scope>
    <source>
        <strain evidence="1 2">S8</strain>
    </source>
</reference>
<dbReference type="Gene3D" id="3.40.630.30">
    <property type="match status" value="1"/>
</dbReference>
<proteinExistence type="predicted"/>
<evidence type="ECO:0000313" key="1">
    <source>
        <dbReference type="EMBL" id="BBA35965.1"/>
    </source>
</evidence>